<feature type="region of interest" description="Disordered" evidence="1">
    <location>
        <begin position="1036"/>
        <end position="1114"/>
    </location>
</feature>
<organism evidence="3">
    <name type="scientific">Caenorhabditis remanei</name>
    <name type="common">Caenorhabditis vulgaris</name>
    <dbReference type="NCBI Taxonomy" id="31234"/>
    <lineage>
        <taxon>Eukaryota</taxon>
        <taxon>Metazoa</taxon>
        <taxon>Ecdysozoa</taxon>
        <taxon>Nematoda</taxon>
        <taxon>Chromadorea</taxon>
        <taxon>Rhabditida</taxon>
        <taxon>Rhabditina</taxon>
        <taxon>Rhabditomorpha</taxon>
        <taxon>Rhabditoidea</taxon>
        <taxon>Rhabditidae</taxon>
        <taxon>Peloderinae</taxon>
        <taxon>Caenorhabditis</taxon>
    </lineage>
</organism>
<proteinExistence type="predicted"/>
<keyword evidence="3" id="KW-1185">Reference proteome</keyword>
<dbReference type="OrthoDB" id="5779269at2759"/>
<feature type="compositionally biased region" description="Low complexity" evidence="1">
    <location>
        <begin position="1036"/>
        <end position="1046"/>
    </location>
</feature>
<dbReference type="Proteomes" id="UP000008281">
    <property type="component" value="Unassembled WGS sequence"/>
</dbReference>
<sequence>MSRPPDIVALKEKYKSCIKTANMLGALEALDAVTEACKITNEDVPIFDIAHNCFLYLSPDLKYENLINQYHGRKISDATLFYLNEEIRRRTFLQSFAPARTLLTPHRKRQLIKTMNAEPRVFGFGLNFKKTLGLDAEDCAYVDIPTQVNIPPVYKMKMSSNHTIFWLHDGRFFGCGDWKNYMIAPQPPETIDNSEPHRCDFMVKPGERATGFKVLEFGTLFETNQRLYFVGNYDLSKEYLKTIHDAEFEKVQEYFPHNSNFWVCHSRPYTTIMRHKLDDGKNAVTIKILGLTHLIQIYPGYWTELNPSHVKQRPVCYLLDGQEVKNLRIENITNNTLWALHENALYHGTMMMMLKENNDGDEHNLDNYILFVELLEYRTPTPFVATGIAASGRDSVLMKCGDFPYIGFDHFEMLENRFRGEHVHKFMFETVEKYIENCYDQSQYTICQKEKSMELNIDYLAGEANQLLNSGLLDEELKIDFMGRTKKQYRYANFISFLCYAVTPRLPTRPPKCFDMDIDVLIETDNMEFLARHRFKQLIEEFERVNYPGTNIWIPLEFRKAHSDPEDDVLTEGQYRATALKWCLKDFIRQIIRWKSHSRFDSNERSNLIMIKYLINTIWYIHDQWFVINNPAVPIPKDDLFLSFLRESQYLIPDDELIYPSLNPGELLENRLREGYLLNPGELEEQLDIRMTFLLEHRDPTLKPTRLDIQTCRTILNAQYPALLHYINEHNVLDLNKVYPNDKRIHRLIAQTHFIGNGVTDLEGCEKYRLTVFEQLGMLLVHTQSYMRRGRTRYRGYVKPINLGALAHLAGHTPGSNYDIPVVTSDGSLIYCHRIIPALYSTLRPDEPLPNILSPILTVSALRGLYDRRCWDSIQMNFRVKIVDFYFEAKMNEAFIDLLKQCVIDATTKEAPQIRALLDDYPTQMQRIIAKHRPAILLWSRVPVPSPRIQHITIILEMWPKNEYERHTRLPRKKLVHKNGVVEDSVFHQISNKTWRTYYTNAEERQSPRFTKQYEKDFPLGYKYKPFIPSIVAPSPPTVSSAAPMAPDKRKGTTMAIAQPNPNPPKNTPLVQPEPQKPVLTPAQLKEERMKSLKQQLTRLSAGRGKTGRKGRKK</sequence>
<dbReference type="AlphaFoldDB" id="E3LKY1"/>
<reference evidence="2" key="1">
    <citation type="submission" date="2007-07" db="EMBL/GenBank/DDBJ databases">
        <title>PCAP assembly of the Caenorhabditis remanei genome.</title>
        <authorList>
            <consortium name="The Caenorhabditis remanei Sequencing Consortium"/>
            <person name="Wilson R.K."/>
        </authorList>
    </citation>
    <scope>NUCLEOTIDE SEQUENCE [LARGE SCALE GENOMIC DNA]</scope>
    <source>
        <strain evidence="2">PB4641</strain>
    </source>
</reference>
<dbReference type="InParanoid" id="E3LKY1"/>
<dbReference type="SUPFAM" id="SSF50985">
    <property type="entry name" value="RCC1/BLIP-II"/>
    <property type="match status" value="1"/>
</dbReference>
<evidence type="ECO:0000313" key="2">
    <source>
        <dbReference type="EMBL" id="EFO99856.1"/>
    </source>
</evidence>
<evidence type="ECO:0000256" key="1">
    <source>
        <dbReference type="SAM" id="MobiDB-lite"/>
    </source>
</evidence>
<dbReference type="FunCoup" id="E3LKY1">
    <property type="interactions" value="1724"/>
</dbReference>
<dbReference type="OMA" id="YWTELNP"/>
<gene>
    <name evidence="2" type="ORF">CRE_18673</name>
</gene>
<dbReference type="eggNOG" id="ENOG502TG35">
    <property type="taxonomic scope" value="Eukaryota"/>
</dbReference>
<name>E3LKY1_CAERE</name>
<accession>E3LKY1</accession>
<dbReference type="EMBL" id="DS268410">
    <property type="protein sequence ID" value="EFO99856.1"/>
    <property type="molecule type" value="Genomic_DNA"/>
</dbReference>
<protein>
    <submittedName>
        <fullName evidence="2">Uncharacterized protein</fullName>
    </submittedName>
</protein>
<dbReference type="InterPro" id="IPR009091">
    <property type="entry name" value="RCC1/BLIP-II"/>
</dbReference>
<dbReference type="HOGENOM" id="CLU_289066_0_0_1"/>
<evidence type="ECO:0000313" key="3">
    <source>
        <dbReference type="Proteomes" id="UP000008281"/>
    </source>
</evidence>